<dbReference type="Proteomes" id="UP001231736">
    <property type="component" value="Unassembled WGS sequence"/>
</dbReference>
<dbReference type="AlphaFoldDB" id="A0AAJ6P2W4"/>
<proteinExistence type="predicted"/>
<feature type="domain" description="Bacterial toxin 46" evidence="1">
    <location>
        <begin position="161"/>
        <end position="302"/>
    </location>
</feature>
<dbReference type="Pfam" id="PF15538">
    <property type="entry name" value="Ntox46"/>
    <property type="match status" value="1"/>
</dbReference>
<evidence type="ECO:0000313" key="2">
    <source>
        <dbReference type="EMBL" id="MDP8175129.1"/>
    </source>
</evidence>
<reference evidence="2" key="1">
    <citation type="journal article" date="2023" name="Front. Microbiol.">
        <title>Phylogeography and host specificity of Pasteurellaceae pathogenic to sea-farmed fish in the north-east Atlantic.</title>
        <authorList>
            <person name="Gulla S."/>
            <person name="Colquhoun D.J."/>
            <person name="Olsen A.B."/>
            <person name="Spilsberg B."/>
            <person name="Lagesen K."/>
            <person name="Aakesson C.P."/>
            <person name="Strom S."/>
            <person name="Manji F."/>
            <person name="Birkbeck T.H."/>
            <person name="Nilsen H.K."/>
        </authorList>
    </citation>
    <scope>NUCLEOTIDE SEQUENCE</scope>
    <source>
        <strain evidence="2">98B1</strain>
    </source>
</reference>
<accession>A0AAJ6P2W4</accession>
<name>A0AAJ6P2W4_9PAST</name>
<dbReference type="InterPro" id="IPR028238">
    <property type="entry name" value="Ntox46"/>
</dbReference>
<evidence type="ECO:0000259" key="1">
    <source>
        <dbReference type="Pfam" id="PF15538"/>
    </source>
</evidence>
<protein>
    <submittedName>
        <fullName evidence="2">Polymorphic toxin type 46 domain-containing protein</fullName>
    </submittedName>
</protein>
<evidence type="ECO:0000313" key="3">
    <source>
        <dbReference type="Proteomes" id="UP001231736"/>
    </source>
</evidence>
<comment type="caution">
    <text evidence="2">The sequence shown here is derived from an EMBL/GenBank/DDBJ whole genome shotgun (WGS) entry which is preliminary data.</text>
</comment>
<sequence>MAASGELSVQEVHYISSKLATDMRGAYDSKRLNQSDSKGLYHLATVNMLAKSEQKYQEARFAAQMRQWIDQGMTDKQIQDKLENEPMSIALSMAGPSLNGKQPLGGGRAIPSKTAVKGLLSSIRGRVAADNSSSELYKSTNKLHSDNNIGKNNINFDKTRHQQITENGNRRLAEDFYRSQGFSEKQVLDHIKGIDFKKPVTIEVLNRNKKVYQYQINGASQGNYYALDKNASPTELGINPKAENYNTGIISSRIKGQYKTIQKTKVLKSTASDIIDNFSVPEKPYQTKGGAKQIFSTTKENFKKEEK</sequence>
<dbReference type="EMBL" id="JASAYT010000019">
    <property type="protein sequence ID" value="MDP8175129.1"/>
    <property type="molecule type" value="Genomic_DNA"/>
</dbReference>
<dbReference type="RefSeq" id="WP_306375351.1">
    <property type="nucleotide sequence ID" value="NZ_JASAYT010000019.1"/>
</dbReference>
<organism evidence="2 3">
    <name type="scientific">Phocoenobacter skyensis</name>
    <dbReference type="NCBI Taxonomy" id="97481"/>
    <lineage>
        <taxon>Bacteria</taxon>
        <taxon>Pseudomonadati</taxon>
        <taxon>Pseudomonadota</taxon>
        <taxon>Gammaproteobacteria</taxon>
        <taxon>Pasteurellales</taxon>
        <taxon>Pasteurellaceae</taxon>
        <taxon>Phocoenobacter</taxon>
    </lineage>
</organism>
<gene>
    <name evidence="2" type="ORF">QJU97_06650</name>
</gene>